<proteinExistence type="predicted"/>
<gene>
    <name evidence="5" type="ORF">EGT74_15035</name>
</gene>
<feature type="domain" description="Fibronectin type-III" evidence="3">
    <location>
        <begin position="796"/>
        <end position="886"/>
    </location>
</feature>
<dbReference type="PROSITE" id="PS50853">
    <property type="entry name" value="FN3"/>
    <property type="match status" value="4"/>
</dbReference>
<dbReference type="SMART" id="SM00758">
    <property type="entry name" value="PA14"/>
    <property type="match status" value="1"/>
</dbReference>
<evidence type="ECO:0000256" key="1">
    <source>
        <dbReference type="SAM" id="SignalP"/>
    </source>
</evidence>
<dbReference type="InterPro" id="IPR007110">
    <property type="entry name" value="Ig-like_dom"/>
</dbReference>
<dbReference type="InterPro" id="IPR029058">
    <property type="entry name" value="AB_hydrolase_fold"/>
</dbReference>
<organism evidence="5 6">
    <name type="scientific">Chitinophaga lutea</name>
    <dbReference type="NCBI Taxonomy" id="2488634"/>
    <lineage>
        <taxon>Bacteria</taxon>
        <taxon>Pseudomonadati</taxon>
        <taxon>Bacteroidota</taxon>
        <taxon>Chitinophagia</taxon>
        <taxon>Chitinophagales</taxon>
        <taxon>Chitinophagaceae</taxon>
        <taxon>Chitinophaga</taxon>
    </lineage>
</organism>
<dbReference type="InterPro" id="IPR050713">
    <property type="entry name" value="RTP_Phos/Ushers"/>
</dbReference>
<dbReference type="SUPFAM" id="SSF56988">
    <property type="entry name" value="Anthrax protective antigen"/>
    <property type="match status" value="1"/>
</dbReference>
<dbReference type="PANTHER" id="PTHR46957">
    <property type="entry name" value="CYTOKINE RECEPTOR"/>
    <property type="match status" value="1"/>
</dbReference>
<keyword evidence="6" id="KW-1185">Reference proteome</keyword>
<dbReference type="Gene3D" id="2.60.120.380">
    <property type="match status" value="1"/>
</dbReference>
<feature type="chain" id="PRO_5017958792" description="T9SS C-terminal target domain-containing protein" evidence="1">
    <location>
        <begin position="23"/>
        <end position="2300"/>
    </location>
</feature>
<feature type="domain" description="PA14" evidence="4">
    <location>
        <begin position="633"/>
        <end position="780"/>
    </location>
</feature>
<dbReference type="Gene3D" id="2.60.40.10">
    <property type="entry name" value="Immunoglobulins"/>
    <property type="match status" value="9"/>
</dbReference>
<dbReference type="Pfam" id="PF17963">
    <property type="entry name" value="Big_9"/>
    <property type="match status" value="1"/>
</dbReference>
<dbReference type="PROSITE" id="PS51820">
    <property type="entry name" value="PA14"/>
    <property type="match status" value="1"/>
</dbReference>
<dbReference type="CDD" id="cd00063">
    <property type="entry name" value="FN3"/>
    <property type="match status" value="4"/>
</dbReference>
<keyword evidence="1" id="KW-0732">Signal</keyword>
<evidence type="ECO:0000259" key="4">
    <source>
        <dbReference type="PROSITE" id="PS51820"/>
    </source>
</evidence>
<dbReference type="SUPFAM" id="SSF49265">
    <property type="entry name" value="Fibronectin type III"/>
    <property type="match status" value="2"/>
</dbReference>
<sequence>MKRILHLLFIQVILLFSVQAVAQLNPADPVVTYNSGNPPPTPDFNKITKWVRTVRMGWNTDLYKAYIFRNMAFRLKFPKTYQHGVSDGKKYPVLVFFHGVGEAGTIYDNEFQLLHGGELMKNAVENGTYDGFLLYAQSQDGTWGNPLFDNIKVLLDSMALSVKADLNRVCVNGLSHGGLGTWDWTFRYPWMTAGSLPMCAASTIYTGQSYVDKVKFMPVWMFQGGLDNNPAPYTAGLVRDAIRNAGGTLTYSFYPNEAHSVWYSAWAEPDFFSYLKRANRLLPQALFQKTALCPGESTTIGISPGFLAYQWRKDGVDIAGTGNSIVVNSTGSYSVRAQTAEGWTEWSPTPLVITASPSTTPPIISPAVLATNVFPAPNGATNVALQVPAGMETYEWIKTGTTTVLSTTNTLTASAVGGYVVRAKAANLCVSAYSDTFRIVNANGANGPDPISGLIVSAFTKTSLTLNWAQNVSAPFNEKYFEIYRSATAGGPYTLVAKNAADVLTYTDNNLTPGTNYFYIVRPVNDNAAAAVSVEVKGTTTGDATPPTIPTSLTLLSTGNTFVYLQWNAATDDAGITGYEIYANGVLQTTVSGTTTKTQLTGLNEGTFYNIYVKAKDASGKLSGASNQVTTKTLKANLTYKYYQGTWSTLPNFANLTANKTGKTVIPDLTPVPSNRTTNFGFLWTGYIHIPVDGNYTFATGSDDGSKLYFNRTYSHTATATVNNDGLHGESIVSGTVNNLTAGVYPIAITFFQQGGGSAMKVYWTNTTLGVTQQLIPGGYFMDTVSTSGGTAAPAAPSALTATANGWSKINLAWTDNSSNETGFEVYRSATSGGTYQIVGTVAANIKVYTDTALNQTTAYYYRVRAIGTYGESAMSGTATATTGAKPLPPAAPTAFLATALSTTVVKLQWTDASNNESNFEIYRSLNDQNNYSLLKTTAANVVTVNDSTLAANTIAWYRVRSIGEGGASAYATADSAKTLSNPPVISNIPSQSIRYGTTTNIAIQASDPDSDPITYSLLNAPAFITVVADPGNVHLAAAPLAADMGVYNNIGVIAKDSHNASDTTYFNLTVNDNFAPVITAIGAVTANEGKDTTIAVTATDANAADHFTWSVLQKPAFVTVTGSGDTLRLLVSAGYADAGTYTVEVKVTDSQGAIDTKSFTLTVNDKPTPNYNLFINIKGNNTAPAPWNNVTGLTTVNLVNDRGETTTAGLTFDTYWWATHNQGAVTGNNSGVYPDVVLGEYLYFGSLPGVFSSPSSINGKLTGLETNRAYTVKFMAGSQWGAPQPDNGTTNFTINGITKPLYTHNNTSNLAIFANLTPNAAGEIAFNLAVPAGGQVGFLSAIEVNAGGAGEPPVNQAPVMTAITNKSVQEGAISNVTVSAVDPEGDNITYSVVDAPAFVTITGTQLRFAPLAGNAGSYNNIGVIAKDSHNNADTTRFNLTVTPAGAATGYKIFINIKGNNTAPTPWNNVTGLTTGSLVNDNGETTTAGLTFDTYWWATHNQGAVTGNNSGVYPDVVLGEYLYFGSLPGVFSSPSSINGKLTGLETNRAYTVKFMAGSQWGAPQPDNGTTNFTINGITKPLYTHNNTSNLAIFANLTPNAAGEIAFNLAVPAGGQVGFLSAIEVNAGGAGEPPVNQAPVMTAITNKSVQEGAISNVTVSAVDPEGDNITYSVVDAPAFVTITGTQLRFAPLAGNAGSYNNIGVIAKDSHNNADTTRFNLTVTPAGAATGYKIFINIKGSNTAPAPWNNVTGLTTGSLVNDNGETTTAGLTFDTWWWATHNQGAVTGNNSGVYPDAVLAEYLYFGSLPGVFSSPSSINGKITGLETNRAYTVKFMAGSQWGAPQPDNGTTNFTIGGVTKPLYTHNNTSNLAVFANLTPNAAGEIAFNLAVPAGGQVGFLSAIEINAGAEGGVPPVNHAPELAAVANQSVAVGSTTNVNLSATDADGDVLSYSLVNAPAFVTIVGTQLRFTPPVGSAGTYNNIGAIVTDPQNAADTVRFNLEVTPPGANPGYKFLINIKSVTSAPAPWNNATSQTTNNLVNDRGETTSARLVFDTWWWATYTEGAVTGNNSGVYPDAVMSEFLYFGNLPGVFNGPSTINAKLAGLDPTRTYSLKFFGSSKWWAPQPDNGSTEYTVGTVTKTLYVHNNTANVVSFENLTPNAAGEIVFTLSVPSGGQVGYLNAIEVDVAAQGGGGGGQLAFARDADKNNNATAQATELTLAAYPNPVQDELSVDVELRKEAHVQFEFFDITGRISHREARSNVPAGKSTFRLHTANYLHVKGFYLLKVSASTGESKVIKLLKR</sequence>
<dbReference type="RefSeq" id="WP_123847367.1">
    <property type="nucleotide sequence ID" value="NZ_RPDH01000002.1"/>
</dbReference>
<dbReference type="Pfam" id="PF00041">
    <property type="entry name" value="fn3"/>
    <property type="match status" value="1"/>
</dbReference>
<reference evidence="5 6" key="1">
    <citation type="submission" date="2018-11" db="EMBL/GenBank/DDBJ databases">
        <title>Chitinophaga lutea sp.nov., isolate from arsenic contaminated soil.</title>
        <authorList>
            <person name="Zong Y."/>
        </authorList>
    </citation>
    <scope>NUCLEOTIDE SEQUENCE [LARGE SCALE GENOMIC DNA]</scope>
    <source>
        <strain evidence="5 6">ZY74</strain>
    </source>
</reference>
<comment type="caution">
    <text evidence="5">The sequence shown here is derived from an EMBL/GenBank/DDBJ whole genome shotgun (WGS) entry which is preliminary data.</text>
</comment>
<protein>
    <recommendedName>
        <fullName evidence="7">T9SS C-terminal target domain-containing protein</fullName>
    </recommendedName>
</protein>
<dbReference type="InterPro" id="IPR013783">
    <property type="entry name" value="Ig-like_fold"/>
</dbReference>
<dbReference type="SUPFAM" id="SSF53474">
    <property type="entry name" value="alpha/beta-Hydrolases"/>
    <property type="match status" value="1"/>
</dbReference>
<accession>A0A3N4Q9G5</accession>
<dbReference type="PANTHER" id="PTHR46957:SF3">
    <property type="entry name" value="CYTOKINE RECEPTOR"/>
    <property type="match status" value="1"/>
</dbReference>
<dbReference type="GO" id="GO:0016020">
    <property type="term" value="C:membrane"/>
    <property type="evidence" value="ECO:0007669"/>
    <property type="project" value="UniProtKB-SubCell"/>
</dbReference>
<dbReference type="InterPro" id="IPR037524">
    <property type="entry name" value="PA14/GLEYA"/>
</dbReference>
<evidence type="ECO:0000259" key="2">
    <source>
        <dbReference type="PROSITE" id="PS50835"/>
    </source>
</evidence>
<dbReference type="Proteomes" id="UP000278351">
    <property type="component" value="Unassembled WGS sequence"/>
</dbReference>
<feature type="domain" description="Fibronectin type-III" evidence="3">
    <location>
        <begin position="546"/>
        <end position="636"/>
    </location>
</feature>
<dbReference type="InterPro" id="IPR011658">
    <property type="entry name" value="PA14_dom"/>
</dbReference>
<feature type="signal peptide" evidence="1">
    <location>
        <begin position="1"/>
        <end position="22"/>
    </location>
</feature>
<dbReference type="InterPro" id="IPR006644">
    <property type="entry name" value="Cadg"/>
</dbReference>
<feature type="domain" description="Fibronectin type-III" evidence="3">
    <location>
        <begin position="450"/>
        <end position="543"/>
    </location>
</feature>
<evidence type="ECO:0000313" key="5">
    <source>
        <dbReference type="EMBL" id="RPE08364.1"/>
    </source>
</evidence>
<feature type="domain" description="Fibronectin type-III" evidence="3">
    <location>
        <begin position="889"/>
        <end position="982"/>
    </location>
</feature>
<dbReference type="InterPro" id="IPR015919">
    <property type="entry name" value="Cadherin-like_sf"/>
</dbReference>
<evidence type="ECO:0000259" key="3">
    <source>
        <dbReference type="PROSITE" id="PS50853"/>
    </source>
</evidence>
<feature type="domain" description="Ig-like" evidence="2">
    <location>
        <begin position="1077"/>
        <end position="1161"/>
    </location>
</feature>
<dbReference type="Pfam" id="PF07691">
    <property type="entry name" value="PA14"/>
    <property type="match status" value="1"/>
</dbReference>
<dbReference type="EMBL" id="RPDH01000002">
    <property type="protein sequence ID" value="RPE08364.1"/>
    <property type="molecule type" value="Genomic_DNA"/>
</dbReference>
<dbReference type="PROSITE" id="PS50835">
    <property type="entry name" value="IG_LIKE"/>
    <property type="match status" value="1"/>
</dbReference>
<dbReference type="SUPFAM" id="SSF49313">
    <property type="entry name" value="Cadherin-like"/>
    <property type="match status" value="4"/>
</dbReference>
<evidence type="ECO:0008006" key="7">
    <source>
        <dbReference type="Google" id="ProtNLM"/>
    </source>
</evidence>
<dbReference type="Gene3D" id="3.40.50.1820">
    <property type="entry name" value="alpha/beta hydrolase"/>
    <property type="match status" value="1"/>
</dbReference>
<dbReference type="SMART" id="SM00736">
    <property type="entry name" value="CADG"/>
    <property type="match status" value="5"/>
</dbReference>
<evidence type="ECO:0000313" key="6">
    <source>
        <dbReference type="Proteomes" id="UP000278351"/>
    </source>
</evidence>
<dbReference type="OrthoDB" id="9803616at2"/>
<dbReference type="GO" id="GO:0005509">
    <property type="term" value="F:calcium ion binding"/>
    <property type="evidence" value="ECO:0007669"/>
    <property type="project" value="InterPro"/>
</dbReference>
<dbReference type="InterPro" id="IPR036116">
    <property type="entry name" value="FN3_sf"/>
</dbReference>
<dbReference type="InterPro" id="IPR003961">
    <property type="entry name" value="FN3_dom"/>
</dbReference>
<name>A0A3N4Q9G5_9BACT</name>
<dbReference type="SMART" id="SM00060">
    <property type="entry name" value="FN3"/>
    <property type="match status" value="5"/>
</dbReference>